<comment type="caution">
    <text evidence="12">The sequence shown here is derived from an EMBL/GenBank/DDBJ whole genome shotgun (WGS) entry which is preliminary data.</text>
</comment>
<gene>
    <name evidence="12" type="ORF">BOX15_Mlig000889g5</name>
</gene>
<dbReference type="InterPro" id="IPR005113">
    <property type="entry name" value="uDENN_dom"/>
</dbReference>
<evidence type="ECO:0000256" key="6">
    <source>
        <dbReference type="ARBA" id="ARBA00022490"/>
    </source>
</evidence>
<evidence type="ECO:0000256" key="5">
    <source>
        <dbReference type="ARBA" id="ARBA00022475"/>
    </source>
</evidence>
<dbReference type="OrthoDB" id="6282239at2759"/>
<evidence type="ECO:0000256" key="3">
    <source>
        <dbReference type="ARBA" id="ARBA00005978"/>
    </source>
</evidence>
<dbReference type="STRING" id="282301.A0A267G5M6"/>
<dbReference type="InterPro" id="IPR056574">
    <property type="entry name" value="Death_MADD"/>
</dbReference>
<dbReference type="FunFam" id="3.40.50.11500:FF:000002">
    <property type="entry name" value="MAP kinase-activating death domain protein-like Protein"/>
    <property type="match status" value="1"/>
</dbReference>
<dbReference type="GO" id="GO:0005829">
    <property type="term" value="C:cytosol"/>
    <property type="evidence" value="ECO:0007669"/>
    <property type="project" value="TreeGrafter"/>
</dbReference>
<dbReference type="Pfam" id="PF25328">
    <property type="entry name" value="PH_MADD"/>
    <property type="match status" value="1"/>
</dbReference>
<organism evidence="12 13">
    <name type="scientific">Macrostomum lignano</name>
    <dbReference type="NCBI Taxonomy" id="282301"/>
    <lineage>
        <taxon>Eukaryota</taxon>
        <taxon>Metazoa</taxon>
        <taxon>Spiralia</taxon>
        <taxon>Lophotrochozoa</taxon>
        <taxon>Platyhelminthes</taxon>
        <taxon>Rhabditophora</taxon>
        <taxon>Macrostomorpha</taxon>
        <taxon>Macrostomida</taxon>
        <taxon>Macrostomidae</taxon>
        <taxon>Macrostomum</taxon>
    </lineage>
</organism>
<feature type="compositionally biased region" description="Gly residues" evidence="10">
    <location>
        <begin position="1147"/>
        <end position="1167"/>
    </location>
</feature>
<keyword evidence="5" id="KW-1003">Cell membrane</keyword>
<sequence>CLLSRTNRPPSISRNAIMSGGGGGGGGASLNSLAAEKPLCPRLADYLVLVGARLPAKQNSLAQTPQLLRRYPPQDHRDFHLPPDIVFFCQPEGCLATGPKRRAAAGSGGSSGSRECSTFVFTLTEKDSGLVRYGICHNFYRPIDRRWTAAEAAENGGGSAERVTSRSRSRLLTSLCLVSHHPFFSRFRECLQVLRRIVNACSERSQAAGRTPNRETVWSVLTGLHPDSSSQLVMHDVREIETWILRLLSAPVPVPGRTKLQLTVLPEADYPPLVFALPDRSRLSLADFPLHLPLELLGVDTCLRVLTCILLENKLVLQSRDENALTMSVMAFVAMLYPMQYMFPVIPLLPTCMMSAEQLLLAPTPYIIGLPASFLLYKKNFCLPPDVWLVDLDANKIVCAQDMGKLPSLPEPEGSQLRSQLQQALAMMNEAAQQQPIKNLDTVANQDAEFLTCHHQQPTPAAVASGNDVDSVDVAARVAMVRFFNSPNVLGNFAEHTRTLRLYPRPVVAFQYFAFVQSRPRRCDFTDRLARTQAVEYFAEWSLCPDNCAFQRIHTGLTDPTAIGDKHKWFSQQLQRLQFSVCRQPPETCTLKLCYEPPNGDPPTDESGCSDSEPASSGAQPLPASTSYASLTDFVSEIISSDIVGDPNQLRQSRSAARLVIDAAEDAFQPPDSLQLPPSAAGRTGGEDSSGDNSSGEDTELTDSEIDERDDQVPAADGVTPVTAGRAQLHSQGSQGSATGPGGPPRPPRPPPPRRVGSVGSHPGTPEGAPRVSGPAFRFDRQDSSGSGGGSSTPTSTPGSARQQQQQQQQAHSEETGGGVAHALDSFIAGLSDNLGQQAGSAIGELLGGNSGSGGAIGQNTRLPHSQQQPQQKQFTPLGAKRSVVESSALMRQAQEVVKQREQQLSRAAAGGFSKAANAAAAAAASATGVSPGAKKGPDTSAADQAFLKDMASSVLDGQGVSFLKANRLRGLMENENYRNLLLSRLNHNLGDKLSDTSHDQHLADVPLRKAVFKGLLSVLRSMVAGLEQSFASRGKGGLASALVLLEVAHTHYWQREAGGLARNQESAQRLSPFGSEDSLSNSASNSAGGDLDPSKLVTTVAGWFKDIREVASNAGSRGASPRKQSRGPPVVLNGEEYENIEVRGRAGSGASGSSGGGGGGGGGGGSQDPMRDMLVQKMIGQTRAGVHPGGGGGGGSGVSSINHQLIRPTSAATSDQQQRLVSPAASTIAAASAAASAEVATVPGKSRCSSGYRYTGGVKVRVTPGSSEDSGRTYLFEMLVSKDRSQLWDHLQFWEDAFLDAVATERDIVGMDQGPNEMMSRYESLGRAERKRLELDEDRLLCTMLYNLTAFMVMMRVDPAELRKKIRRLLGKSHIGLHYSQQINALLDHAGGMSGNDVDLKPPLSRFMQKQSFAVHCGQDKTGDLRFLEVCDDCLILRACSGAIVDRWWYEKLVNMTFCPKTRVLILWRRDAAAAGQQPQADSTRAPAVKNVFYSKRCRDVYSCIRDQMARAAARTARSDATGQTGEFGGRYEVVESASGEHGILQVCMQGIGLAFDSTKSFIEMSCIKRCFVQQGQFIIEMTDPGSRQIKQMKFQSQKADQICYTVLCVFSCLAAGTASPSALEERRTAIQDG</sequence>
<feature type="compositionally biased region" description="Polar residues" evidence="10">
    <location>
        <begin position="607"/>
        <end position="624"/>
    </location>
</feature>
<evidence type="ECO:0000256" key="10">
    <source>
        <dbReference type="SAM" id="MobiDB-lite"/>
    </source>
</evidence>
<feature type="region of interest" description="Disordered" evidence="10">
    <location>
        <begin position="600"/>
        <end position="624"/>
    </location>
</feature>
<keyword evidence="7" id="KW-0344">Guanine-nucleotide releasing factor</keyword>
<feature type="region of interest" description="Disordered" evidence="10">
    <location>
        <begin position="1113"/>
        <end position="1133"/>
    </location>
</feature>
<dbReference type="Gene3D" id="3.30.450.200">
    <property type="match status" value="1"/>
</dbReference>
<dbReference type="PANTHER" id="PTHR13008:SF7">
    <property type="entry name" value="MAP KINASE-ACTIVATING DEATH DOMAIN PROTEIN"/>
    <property type="match status" value="1"/>
</dbReference>
<dbReference type="PROSITE" id="PS50211">
    <property type="entry name" value="DENN"/>
    <property type="match status" value="1"/>
</dbReference>
<dbReference type="InterPro" id="IPR037516">
    <property type="entry name" value="Tripartite_DENN"/>
</dbReference>
<dbReference type="EMBL" id="NIVC01000538">
    <property type="protein sequence ID" value="PAA81335.1"/>
    <property type="molecule type" value="Genomic_DNA"/>
</dbReference>
<dbReference type="Gene3D" id="3.40.50.11500">
    <property type="match status" value="1"/>
</dbReference>
<dbReference type="SMART" id="SM00801">
    <property type="entry name" value="dDENN"/>
    <property type="match status" value="1"/>
</dbReference>
<feature type="non-terminal residue" evidence="12">
    <location>
        <position position="1"/>
    </location>
</feature>
<feature type="compositionally biased region" description="Low complexity" evidence="10">
    <location>
        <begin position="792"/>
        <end position="810"/>
    </location>
</feature>
<comment type="subcellular location">
    <subcellularLocation>
        <location evidence="1">Cell membrane</location>
    </subcellularLocation>
    <subcellularLocation>
        <location evidence="2">Cytoplasm</location>
    </subcellularLocation>
</comment>
<comment type="similarity">
    <text evidence="3">Belongs to the MADD family.</text>
</comment>
<accession>A0A267G5M6</accession>
<dbReference type="GO" id="GO:0005886">
    <property type="term" value="C:plasma membrane"/>
    <property type="evidence" value="ECO:0007669"/>
    <property type="project" value="UniProtKB-SubCell"/>
</dbReference>
<dbReference type="InterPro" id="IPR001194">
    <property type="entry name" value="cDENN_dom"/>
</dbReference>
<dbReference type="GO" id="GO:0006915">
    <property type="term" value="P:apoptotic process"/>
    <property type="evidence" value="ECO:0007669"/>
    <property type="project" value="UniProtKB-KW"/>
</dbReference>
<dbReference type="InterPro" id="IPR057469">
    <property type="entry name" value="PH_MADD"/>
</dbReference>
<keyword evidence="8" id="KW-0053">Apoptosis</keyword>
<name>A0A267G5M6_9PLAT</name>
<dbReference type="Pfam" id="PF03456">
    <property type="entry name" value="uDENN"/>
    <property type="match status" value="1"/>
</dbReference>
<dbReference type="InterPro" id="IPR043153">
    <property type="entry name" value="DENN_C"/>
</dbReference>
<dbReference type="PANTHER" id="PTHR13008">
    <property type="entry name" value="MAP-KINASE ACTIVATING DEATH DOMAIN PROTEIN MADD /DENN/AEX-3 C.ELEGANS"/>
    <property type="match status" value="1"/>
</dbReference>
<dbReference type="SMART" id="SM00799">
    <property type="entry name" value="DENN"/>
    <property type="match status" value="1"/>
</dbReference>
<feature type="region of interest" description="Disordered" evidence="10">
    <location>
        <begin position="668"/>
        <end position="821"/>
    </location>
</feature>
<evidence type="ECO:0000256" key="9">
    <source>
        <dbReference type="ARBA" id="ARBA00023136"/>
    </source>
</evidence>
<evidence type="ECO:0000256" key="7">
    <source>
        <dbReference type="ARBA" id="ARBA00022658"/>
    </source>
</evidence>
<dbReference type="Proteomes" id="UP000215902">
    <property type="component" value="Unassembled WGS sequence"/>
</dbReference>
<evidence type="ECO:0000256" key="1">
    <source>
        <dbReference type="ARBA" id="ARBA00004236"/>
    </source>
</evidence>
<feature type="compositionally biased region" description="Low complexity" evidence="10">
    <location>
        <begin position="1078"/>
        <end position="1092"/>
    </location>
</feature>
<feature type="compositionally biased region" description="Polar residues" evidence="10">
    <location>
        <begin position="1"/>
        <end position="16"/>
    </location>
</feature>
<evidence type="ECO:0000313" key="12">
    <source>
        <dbReference type="EMBL" id="PAA81335.1"/>
    </source>
</evidence>
<dbReference type="SMART" id="SM00800">
    <property type="entry name" value="uDENN"/>
    <property type="match status" value="1"/>
</dbReference>
<dbReference type="GO" id="GO:0042981">
    <property type="term" value="P:regulation of apoptotic process"/>
    <property type="evidence" value="ECO:0007669"/>
    <property type="project" value="TreeGrafter"/>
</dbReference>
<dbReference type="GO" id="GO:0032483">
    <property type="term" value="P:regulation of Rab protein signal transduction"/>
    <property type="evidence" value="ECO:0007669"/>
    <property type="project" value="TreeGrafter"/>
</dbReference>
<dbReference type="Pfam" id="PF02141">
    <property type="entry name" value="DENN"/>
    <property type="match status" value="1"/>
</dbReference>
<dbReference type="GO" id="GO:0005085">
    <property type="term" value="F:guanyl-nucleotide exchange factor activity"/>
    <property type="evidence" value="ECO:0007669"/>
    <property type="project" value="UniProtKB-KW"/>
</dbReference>
<dbReference type="InterPro" id="IPR005112">
    <property type="entry name" value="dDENN_dom"/>
</dbReference>
<keyword evidence="13" id="KW-1185">Reference proteome</keyword>
<evidence type="ECO:0000313" key="13">
    <source>
        <dbReference type="Proteomes" id="UP000215902"/>
    </source>
</evidence>
<feature type="region of interest" description="Disordered" evidence="10">
    <location>
        <begin position="842"/>
        <end position="880"/>
    </location>
</feature>
<evidence type="ECO:0000256" key="4">
    <source>
        <dbReference type="ARBA" id="ARBA00017868"/>
    </source>
</evidence>
<feature type="domain" description="UDENN" evidence="11">
    <location>
        <begin position="47"/>
        <end position="555"/>
    </location>
</feature>
<dbReference type="InterPro" id="IPR039980">
    <property type="entry name" value="MADD"/>
</dbReference>
<proteinExistence type="inferred from homology"/>
<feature type="compositionally biased region" description="Acidic residues" evidence="10">
    <location>
        <begin position="695"/>
        <end position="710"/>
    </location>
</feature>
<feature type="region of interest" description="Disordered" evidence="10">
    <location>
        <begin position="1146"/>
        <end position="1171"/>
    </location>
</feature>
<feature type="compositionally biased region" description="Gly residues" evidence="10">
    <location>
        <begin position="846"/>
        <end position="857"/>
    </location>
</feature>
<feature type="region of interest" description="Disordered" evidence="10">
    <location>
        <begin position="1064"/>
        <end position="1093"/>
    </location>
</feature>
<keyword evidence="6" id="KW-0963">Cytoplasm</keyword>
<feature type="compositionally biased region" description="Polar residues" evidence="10">
    <location>
        <begin position="729"/>
        <end position="738"/>
    </location>
</feature>
<keyword evidence="9" id="KW-0472">Membrane</keyword>
<dbReference type="Pfam" id="PF23629">
    <property type="entry name" value="Death_MADD"/>
    <property type="match status" value="1"/>
</dbReference>
<protein>
    <recommendedName>
        <fullName evidence="4">MAP kinase-activating death domain protein</fullName>
    </recommendedName>
</protein>
<feature type="compositionally biased region" description="Pro residues" evidence="10">
    <location>
        <begin position="742"/>
        <end position="754"/>
    </location>
</feature>
<evidence type="ECO:0000259" key="11">
    <source>
        <dbReference type="PROSITE" id="PS50211"/>
    </source>
</evidence>
<feature type="region of interest" description="Disordered" evidence="10">
    <location>
        <begin position="1"/>
        <end position="23"/>
    </location>
</feature>
<reference evidence="12 13" key="1">
    <citation type="submission" date="2017-06" db="EMBL/GenBank/DDBJ databases">
        <title>A platform for efficient transgenesis in Macrostomum lignano, a flatworm model organism for stem cell research.</title>
        <authorList>
            <person name="Berezikov E."/>
        </authorList>
    </citation>
    <scope>NUCLEOTIDE SEQUENCE [LARGE SCALE GENOMIC DNA]</scope>
    <source>
        <strain evidence="12">DV1</strain>
        <tissue evidence="12">Whole organism</tissue>
    </source>
</reference>
<evidence type="ECO:0000256" key="8">
    <source>
        <dbReference type="ARBA" id="ARBA00022703"/>
    </source>
</evidence>
<evidence type="ECO:0000256" key="2">
    <source>
        <dbReference type="ARBA" id="ARBA00004496"/>
    </source>
</evidence>